<keyword evidence="8" id="KW-0868">Chloride</keyword>
<feature type="transmembrane region" description="Helical" evidence="10">
    <location>
        <begin position="310"/>
        <end position="329"/>
    </location>
</feature>
<comment type="subcellular location">
    <subcellularLocation>
        <location evidence="1">Membrane</location>
        <topology evidence="1">Multi-pass membrane protein</topology>
    </subcellularLocation>
</comment>
<dbReference type="Proteomes" id="UP000001485">
    <property type="component" value="Chromosome"/>
</dbReference>
<evidence type="ECO:0000256" key="5">
    <source>
        <dbReference type="ARBA" id="ARBA00023065"/>
    </source>
</evidence>
<dbReference type="GO" id="GO:0005254">
    <property type="term" value="F:chloride channel activity"/>
    <property type="evidence" value="ECO:0007669"/>
    <property type="project" value="UniProtKB-KW"/>
</dbReference>
<feature type="transmembrane region" description="Helical" evidence="10">
    <location>
        <begin position="75"/>
        <end position="93"/>
    </location>
</feature>
<feature type="transmembrane region" description="Helical" evidence="10">
    <location>
        <begin position="401"/>
        <end position="419"/>
    </location>
</feature>
<keyword evidence="7" id="KW-0869">Chloride channel</keyword>
<keyword evidence="2" id="KW-0813">Transport</keyword>
<evidence type="ECO:0000256" key="3">
    <source>
        <dbReference type="ARBA" id="ARBA00022692"/>
    </source>
</evidence>
<feature type="transmembrane region" description="Helical" evidence="10">
    <location>
        <begin position="272"/>
        <end position="290"/>
    </location>
</feature>
<feature type="transmembrane region" description="Helical" evidence="10">
    <location>
        <begin position="365"/>
        <end position="392"/>
    </location>
</feature>
<dbReference type="STRING" id="67780.B6E78_06880"/>
<evidence type="ECO:0000313" key="11">
    <source>
        <dbReference type="EMBL" id="ACR70154.1"/>
    </source>
</evidence>
<evidence type="ECO:0000256" key="2">
    <source>
        <dbReference type="ARBA" id="ARBA00022448"/>
    </source>
</evidence>
<keyword evidence="9" id="KW-0407">Ion channel</keyword>
<proteinExistence type="predicted"/>
<evidence type="ECO:0000256" key="8">
    <source>
        <dbReference type="ARBA" id="ARBA00023214"/>
    </source>
</evidence>
<dbReference type="EMBL" id="CP001600">
    <property type="protein sequence ID" value="ACR70154.1"/>
    <property type="molecule type" value="Genomic_DNA"/>
</dbReference>
<dbReference type="GeneID" id="69539877"/>
<organism evidence="11 12">
    <name type="scientific">Edwardsiella ictaluri (strain 93-146)</name>
    <dbReference type="NCBI Taxonomy" id="634503"/>
    <lineage>
        <taxon>Bacteria</taxon>
        <taxon>Pseudomonadati</taxon>
        <taxon>Pseudomonadota</taxon>
        <taxon>Gammaproteobacteria</taxon>
        <taxon>Enterobacterales</taxon>
        <taxon>Hafniaceae</taxon>
        <taxon>Edwardsiella</taxon>
    </lineage>
</organism>
<dbReference type="SUPFAM" id="SSF81340">
    <property type="entry name" value="Clc chloride channel"/>
    <property type="match status" value="1"/>
</dbReference>
<feature type="transmembrane region" description="Helical" evidence="10">
    <location>
        <begin position="341"/>
        <end position="359"/>
    </location>
</feature>
<dbReference type="OrthoDB" id="3261015at2"/>
<dbReference type="KEGG" id="eic:NT01EI_3000"/>
<accession>C5B8V1</accession>
<evidence type="ECO:0000256" key="7">
    <source>
        <dbReference type="ARBA" id="ARBA00023173"/>
    </source>
</evidence>
<evidence type="ECO:0000256" key="1">
    <source>
        <dbReference type="ARBA" id="ARBA00004141"/>
    </source>
</evidence>
<keyword evidence="5" id="KW-0406">Ion transport</keyword>
<dbReference type="RefSeq" id="WP_015872247.1">
    <property type="nucleotide sequence ID" value="NC_012779.2"/>
</dbReference>
<dbReference type="Gene3D" id="1.10.3080.10">
    <property type="entry name" value="Clc chloride channel"/>
    <property type="match status" value="1"/>
</dbReference>
<dbReference type="Pfam" id="PF00654">
    <property type="entry name" value="Voltage_CLC"/>
    <property type="match status" value="1"/>
</dbReference>
<evidence type="ECO:0000313" key="12">
    <source>
        <dbReference type="Proteomes" id="UP000001485"/>
    </source>
</evidence>
<evidence type="ECO:0000256" key="10">
    <source>
        <dbReference type="SAM" id="Phobius"/>
    </source>
</evidence>
<keyword evidence="3 10" id="KW-0812">Transmembrane</keyword>
<dbReference type="InterPro" id="IPR001807">
    <property type="entry name" value="ClC"/>
</dbReference>
<name>C5B8V1_EDWI9</name>
<dbReference type="AlphaFoldDB" id="C5B8V1"/>
<feature type="transmembrane region" description="Helical" evidence="10">
    <location>
        <begin position="21"/>
        <end position="41"/>
    </location>
</feature>
<keyword evidence="6 10" id="KW-0472">Membrane</keyword>
<dbReference type="InterPro" id="IPR050368">
    <property type="entry name" value="ClC-type_chloride_channel"/>
</dbReference>
<evidence type="ECO:0000256" key="4">
    <source>
        <dbReference type="ARBA" id="ARBA00022989"/>
    </source>
</evidence>
<feature type="transmembrane region" description="Helical" evidence="10">
    <location>
        <begin position="240"/>
        <end position="260"/>
    </location>
</feature>
<dbReference type="PRINTS" id="PR00762">
    <property type="entry name" value="CLCHANNEL"/>
</dbReference>
<dbReference type="PANTHER" id="PTHR43427">
    <property type="entry name" value="CHLORIDE CHANNEL PROTEIN CLC-E"/>
    <property type="match status" value="1"/>
</dbReference>
<keyword evidence="4 10" id="KW-1133">Transmembrane helix</keyword>
<dbReference type="InterPro" id="IPR014743">
    <property type="entry name" value="Cl-channel_core"/>
</dbReference>
<protein>
    <submittedName>
        <fullName evidence="11">Chloride transporter, chloride channel (ClC) family</fullName>
    </submittedName>
</protein>
<reference evidence="12" key="1">
    <citation type="submission" date="2009-03" db="EMBL/GenBank/DDBJ databases">
        <title>Complete genome sequence of Edwardsiella ictaluri 93-146.</title>
        <authorList>
            <person name="Williams M.L."/>
            <person name="Gillaspy A.F."/>
            <person name="Dyer D.W."/>
            <person name="Thune R.L."/>
            <person name="Waldbieser G.C."/>
            <person name="Schuster S.C."/>
            <person name="Gipson J."/>
            <person name="Zaitshik J."/>
            <person name="Landry C."/>
            <person name="Lawrence M.L."/>
        </authorList>
    </citation>
    <scope>NUCLEOTIDE SEQUENCE [LARGE SCALE GENOMIC DNA]</scope>
    <source>
        <strain evidence="12">93-146</strain>
    </source>
</reference>
<evidence type="ECO:0000256" key="9">
    <source>
        <dbReference type="ARBA" id="ARBA00023303"/>
    </source>
</evidence>
<dbReference type="GO" id="GO:0034707">
    <property type="term" value="C:chloride channel complex"/>
    <property type="evidence" value="ECO:0007669"/>
    <property type="project" value="UniProtKB-KW"/>
</dbReference>
<dbReference type="PANTHER" id="PTHR43427:SF6">
    <property type="entry name" value="CHLORIDE CHANNEL PROTEIN CLC-E"/>
    <property type="match status" value="1"/>
</dbReference>
<dbReference type="HOGENOM" id="CLU_015263_0_0_6"/>
<gene>
    <name evidence="11" type="ordered locus">NT01EI_3000</name>
</gene>
<feature type="transmembrane region" description="Helical" evidence="10">
    <location>
        <begin position="201"/>
        <end position="220"/>
    </location>
</feature>
<sequence>MVTVNKQGDIFHWRRWGRFTLAMLLTGGIAGVAGWLVALLLHSVQHLVYGYSLDAVISSESFLQGVSDAAPWRRFTVLMAAGGVAGIGWYGLYRYGRCLVSVRDALRASSPRMPPRESMLHAALQVITVGMGSPLGRESAPRELGALGAERLAFVLGVTQQQTRTLIACGAGAGLAAVYNVPLAGALFTLEVLLKSWRARAVIPALVCCVIATLVARIGLGDEYQYHMPGYRVTEGLLLWSLLFGPLFGGAGVLFARLGRLAEAHSTRDVRLIRENLLAFLLLALLSLWLPQLPGNGKGAAWLSFNSDVGITLAWLLLCVKVVVQMAALRAGARGGLMTPALANGALLACILGSLWLKLWPGTALGAFAVVGAGAFLSASMGMPLTALLLVLELTHISTDFLLPLLLAIIGATVARRLLGS</sequence>
<reference evidence="11 12" key="2">
    <citation type="journal article" date="2012" name="J. Bacteriol.">
        <title>Genome Sequence of Edwardsiella ictaluri 93-146, a Strain Associated with a Natural Channel Catfish Outbreak of Enteric Septicemia of Catfish.</title>
        <authorList>
            <person name="Williams M.L."/>
            <person name="Gillaspy A.F."/>
            <person name="Dyer D.W."/>
            <person name="Thune R.L."/>
            <person name="Waldbieser G.C."/>
            <person name="Schuster S.C."/>
            <person name="Gipson J."/>
            <person name="Zaitshik J."/>
            <person name="Landry C."/>
            <person name="Banes M.M."/>
            <person name="Lawrence M.L."/>
        </authorList>
    </citation>
    <scope>NUCLEOTIDE SEQUENCE [LARGE SCALE GENOMIC DNA]</scope>
    <source>
        <strain evidence="11 12">93-146</strain>
    </source>
</reference>
<evidence type="ECO:0000256" key="6">
    <source>
        <dbReference type="ARBA" id="ARBA00023136"/>
    </source>
</evidence>